<reference evidence="1" key="1">
    <citation type="submission" date="2019-08" db="EMBL/GenBank/DDBJ databases">
        <authorList>
            <person name="Kucharzyk K."/>
            <person name="Murdoch R.W."/>
            <person name="Higgins S."/>
            <person name="Loffler F."/>
        </authorList>
    </citation>
    <scope>NUCLEOTIDE SEQUENCE</scope>
</reference>
<organism evidence="1">
    <name type="scientific">bioreactor metagenome</name>
    <dbReference type="NCBI Taxonomy" id="1076179"/>
    <lineage>
        <taxon>unclassified sequences</taxon>
        <taxon>metagenomes</taxon>
        <taxon>ecological metagenomes</taxon>
    </lineage>
</organism>
<proteinExistence type="predicted"/>
<comment type="caution">
    <text evidence="1">The sequence shown here is derived from an EMBL/GenBank/DDBJ whole genome shotgun (WGS) entry which is preliminary data.</text>
</comment>
<evidence type="ECO:0000313" key="1">
    <source>
        <dbReference type="EMBL" id="MPM37507.1"/>
    </source>
</evidence>
<dbReference type="EMBL" id="VSSQ01007973">
    <property type="protein sequence ID" value="MPM37507.1"/>
    <property type="molecule type" value="Genomic_DNA"/>
</dbReference>
<accession>A0A644ZA10</accession>
<name>A0A644ZA10_9ZZZZ</name>
<gene>
    <name evidence="1" type="ORF">SDC9_84125</name>
</gene>
<sequence length="378" mass="40701">MVNIALVLVGINAVEELGLPHGAQGRRCQHLGLSAGEHAGAVNPGQQPNFSVQGTHVHQAAAVNPRPVIEERAAHDVLLSLINSIGQHGVCNLLTKMLPRLCGDNGKPLVAHFLVVGEEGILDHIPGKGLVLGKEILVKGHRLEGHLGQPDFQTQIVNEGDHFNVFIMGCHDGFIHEGIVNLIGSRLNHGHLVTGGGNCQGEIAYLALLLSGVHDNLTIHKSDRHGGDGPVPWDVRDGNCNGGAVHGDDFRQKVLVGREHGADDADIVAHILREEGAHGPVDDAGGQNGFLRGTAFALHERAGYFSGGIELFLKINRKREKIDSIPRLLRHCGCAEHRRVAVPHKTGTVCKSRHLADFDLQRPTGKRGLKDLKIFEHL</sequence>
<dbReference type="AlphaFoldDB" id="A0A644ZA10"/>
<evidence type="ECO:0008006" key="2">
    <source>
        <dbReference type="Google" id="ProtNLM"/>
    </source>
</evidence>
<protein>
    <recommendedName>
        <fullName evidence="2">NAD-specific glutamate dehydrogenase</fullName>
    </recommendedName>
</protein>